<protein>
    <submittedName>
        <fullName evidence="1">Uncharacterized protein</fullName>
    </submittedName>
</protein>
<evidence type="ECO:0000313" key="2">
    <source>
        <dbReference type="Proteomes" id="UP001472677"/>
    </source>
</evidence>
<dbReference type="Proteomes" id="UP001472677">
    <property type="component" value="Unassembled WGS sequence"/>
</dbReference>
<name>A0ABR2BBW1_9ROSI</name>
<dbReference type="CDD" id="cd06464">
    <property type="entry name" value="ACD_sHsps-like"/>
    <property type="match status" value="1"/>
</dbReference>
<sequence>MISNPTASGERKSELPFSNNSILLKSNYKAEKLKNETRRDGFLYISGEHPMEKNKIRRFNKKIDVSKYEIKGIEAKFEGGKLHLRLPCKISAIVRANTVGIIRLHKFLRSAMALVLALIMVLGFNFYTYKYSQCTNF</sequence>
<comment type="caution">
    <text evidence="1">The sequence shown here is derived from an EMBL/GenBank/DDBJ whole genome shotgun (WGS) entry which is preliminary data.</text>
</comment>
<gene>
    <name evidence="1" type="ORF">V6N12_017146</name>
</gene>
<dbReference type="EMBL" id="JBBPBM010000139">
    <property type="protein sequence ID" value="KAK8504606.1"/>
    <property type="molecule type" value="Genomic_DNA"/>
</dbReference>
<reference evidence="1 2" key="1">
    <citation type="journal article" date="2024" name="G3 (Bethesda)">
        <title>Genome assembly of Hibiscus sabdariffa L. provides insights into metabolisms of medicinal natural products.</title>
        <authorList>
            <person name="Kim T."/>
        </authorList>
    </citation>
    <scope>NUCLEOTIDE SEQUENCE [LARGE SCALE GENOMIC DNA]</scope>
    <source>
        <strain evidence="1">TK-2024</strain>
        <tissue evidence="1">Old leaves</tissue>
    </source>
</reference>
<proteinExistence type="predicted"/>
<evidence type="ECO:0000313" key="1">
    <source>
        <dbReference type="EMBL" id="KAK8504606.1"/>
    </source>
</evidence>
<organism evidence="1 2">
    <name type="scientific">Hibiscus sabdariffa</name>
    <name type="common">roselle</name>
    <dbReference type="NCBI Taxonomy" id="183260"/>
    <lineage>
        <taxon>Eukaryota</taxon>
        <taxon>Viridiplantae</taxon>
        <taxon>Streptophyta</taxon>
        <taxon>Embryophyta</taxon>
        <taxon>Tracheophyta</taxon>
        <taxon>Spermatophyta</taxon>
        <taxon>Magnoliopsida</taxon>
        <taxon>eudicotyledons</taxon>
        <taxon>Gunneridae</taxon>
        <taxon>Pentapetalae</taxon>
        <taxon>rosids</taxon>
        <taxon>malvids</taxon>
        <taxon>Malvales</taxon>
        <taxon>Malvaceae</taxon>
        <taxon>Malvoideae</taxon>
        <taxon>Hibiscus</taxon>
    </lineage>
</organism>
<accession>A0ABR2BBW1</accession>
<keyword evidence="2" id="KW-1185">Reference proteome</keyword>